<accession>A0A1I8JD30</accession>
<evidence type="ECO:0000256" key="10">
    <source>
        <dbReference type="SAM" id="MobiDB-lite"/>
    </source>
</evidence>
<dbReference type="GO" id="GO:0006412">
    <property type="term" value="P:translation"/>
    <property type="evidence" value="ECO:0007669"/>
    <property type="project" value="InterPro"/>
</dbReference>
<dbReference type="Proteomes" id="UP000095280">
    <property type="component" value="Unplaced"/>
</dbReference>
<dbReference type="GO" id="GO:0042274">
    <property type="term" value="P:ribosomal small subunit biogenesis"/>
    <property type="evidence" value="ECO:0007669"/>
    <property type="project" value="TreeGrafter"/>
</dbReference>
<dbReference type="InterPro" id="IPR000554">
    <property type="entry name" value="Ribosomal_eS7"/>
</dbReference>
<dbReference type="Gene3D" id="1.20.1080.10">
    <property type="entry name" value="Glycerol uptake facilitator protein"/>
    <property type="match status" value="1"/>
</dbReference>
<dbReference type="GO" id="GO:0022627">
    <property type="term" value="C:cytosolic small ribosomal subunit"/>
    <property type="evidence" value="ECO:0007669"/>
    <property type="project" value="TreeGrafter"/>
</dbReference>
<dbReference type="PANTHER" id="PTHR11278">
    <property type="entry name" value="40S RIBOSOMAL PROTEIN S7"/>
    <property type="match status" value="1"/>
</dbReference>
<evidence type="ECO:0000256" key="8">
    <source>
        <dbReference type="ARBA" id="ARBA00035279"/>
    </source>
</evidence>
<organism evidence="11 12">
    <name type="scientific">Macrostomum lignano</name>
    <dbReference type="NCBI Taxonomy" id="282301"/>
    <lineage>
        <taxon>Eukaryota</taxon>
        <taxon>Metazoa</taxon>
        <taxon>Spiralia</taxon>
        <taxon>Lophotrochozoa</taxon>
        <taxon>Platyhelminthes</taxon>
        <taxon>Rhabditophora</taxon>
        <taxon>Macrostomorpha</taxon>
        <taxon>Macrostomida</taxon>
        <taxon>Macrostomidae</taxon>
        <taxon>Macrostomum</taxon>
    </lineage>
</organism>
<comment type="similarity">
    <text evidence="2">Belongs to the eukaryotic ribosomal protein eS7 family.</text>
</comment>
<evidence type="ECO:0000256" key="4">
    <source>
        <dbReference type="ARBA" id="ARBA00022980"/>
    </source>
</evidence>
<evidence type="ECO:0000256" key="1">
    <source>
        <dbReference type="ARBA" id="ARBA00004141"/>
    </source>
</evidence>
<evidence type="ECO:0000313" key="12">
    <source>
        <dbReference type="WBParaSite" id="maker-uti_cns_0046683-snap-gene-0.6-mRNA-1"/>
    </source>
</evidence>
<sequence>SSSPAIMASTKLVRSVRTDTRSGGARDKPSDLELQLSQTLMDLQQNSDLKGNLKELHITGAREFEVPGGKKCIALMVPVPQLRAYQKIHVRLVRELEKKYSGKHVVLIAERRILPKESHKSRGGGGAFTKQKRPRSRTLTAVHDAMLGDLVYPAEIVGRRVRVRVDGSRTMKVHLDKANQTSIDHKLDTFASVYRSLTGKSVVFEFPDYALIQLRIFYQRLWDLAFGQPDPEHHEVILLVSLLYYSCAMLLGRGLRHCVRRLITPTLGKSVASCLLDLVTTFQVCACSLENGVIRKHYGMPAYLCTLLLLGVWHSGTLGDACGNPCGSWRQFVLGKARLSGTLIRMSLQMLAGAMAYRYARCCWWRLGLSSEHEMRYRITGCSSDLAVPVGAGFSIEAFATGLDLLVGLCVFSSGLRWERFQPLIK</sequence>
<dbReference type="GO" id="GO:0032040">
    <property type="term" value="C:small-subunit processome"/>
    <property type="evidence" value="ECO:0007669"/>
    <property type="project" value="TreeGrafter"/>
</dbReference>
<feature type="compositionally biased region" description="Basic and acidic residues" evidence="10">
    <location>
        <begin position="16"/>
        <end position="29"/>
    </location>
</feature>
<dbReference type="GO" id="GO:0003735">
    <property type="term" value="F:structural constituent of ribosome"/>
    <property type="evidence" value="ECO:0007669"/>
    <property type="project" value="InterPro"/>
</dbReference>
<dbReference type="GO" id="GO:0016020">
    <property type="term" value="C:membrane"/>
    <property type="evidence" value="ECO:0007669"/>
    <property type="project" value="UniProtKB-SubCell"/>
</dbReference>
<reference evidence="12" key="1">
    <citation type="submission" date="2016-11" db="UniProtKB">
        <authorList>
            <consortium name="WormBaseParasite"/>
        </authorList>
    </citation>
    <scope>IDENTIFICATION</scope>
</reference>
<dbReference type="SUPFAM" id="SSF81338">
    <property type="entry name" value="Aquaporin-like"/>
    <property type="match status" value="1"/>
</dbReference>
<keyword evidence="5" id="KW-1133">Transmembrane helix</keyword>
<dbReference type="Pfam" id="PF01251">
    <property type="entry name" value="Ribosomal_S7e"/>
    <property type="match status" value="1"/>
</dbReference>
<dbReference type="GO" id="GO:0030686">
    <property type="term" value="C:90S preribosome"/>
    <property type="evidence" value="ECO:0007669"/>
    <property type="project" value="TreeGrafter"/>
</dbReference>
<name>A0A1I8JD30_9PLAT</name>
<evidence type="ECO:0000256" key="9">
    <source>
        <dbReference type="ARBA" id="ARBA00035404"/>
    </source>
</evidence>
<dbReference type="WBParaSite" id="maker-uti_cns_0046683-snap-gene-0.6-mRNA-1">
    <property type="protein sequence ID" value="maker-uti_cns_0046683-snap-gene-0.6-mRNA-1"/>
    <property type="gene ID" value="maker-uti_cns_0046683-snap-gene-0.6"/>
</dbReference>
<dbReference type="GO" id="GO:0006364">
    <property type="term" value="P:rRNA processing"/>
    <property type="evidence" value="ECO:0007669"/>
    <property type="project" value="TreeGrafter"/>
</dbReference>
<keyword evidence="3" id="KW-0812">Transmembrane</keyword>
<evidence type="ECO:0000256" key="7">
    <source>
        <dbReference type="ARBA" id="ARBA00023274"/>
    </source>
</evidence>
<keyword evidence="4" id="KW-0689">Ribosomal protein</keyword>
<feature type="region of interest" description="Disordered" evidence="10">
    <location>
        <begin position="1"/>
        <end position="29"/>
    </location>
</feature>
<dbReference type="PANTHER" id="PTHR11278:SF0">
    <property type="entry name" value="SMALL RIBOSOMAL SUBUNIT PROTEIN ES7"/>
    <property type="match status" value="1"/>
</dbReference>
<evidence type="ECO:0000256" key="5">
    <source>
        <dbReference type="ARBA" id="ARBA00022989"/>
    </source>
</evidence>
<dbReference type="InterPro" id="IPR023271">
    <property type="entry name" value="Aquaporin-like"/>
</dbReference>
<evidence type="ECO:0000256" key="6">
    <source>
        <dbReference type="ARBA" id="ARBA00023136"/>
    </source>
</evidence>
<keyword evidence="11" id="KW-1185">Reference proteome</keyword>
<keyword evidence="7" id="KW-0687">Ribonucleoprotein</keyword>
<evidence type="ECO:0000256" key="3">
    <source>
        <dbReference type="ARBA" id="ARBA00022692"/>
    </source>
</evidence>
<keyword evidence="6" id="KW-0472">Membrane</keyword>
<comment type="subcellular location">
    <subcellularLocation>
        <location evidence="1">Membrane</location>
        <topology evidence="1">Multi-pass membrane protein</topology>
    </subcellularLocation>
</comment>
<evidence type="ECO:0000313" key="11">
    <source>
        <dbReference type="Proteomes" id="UP000095280"/>
    </source>
</evidence>
<protein>
    <recommendedName>
        <fullName evidence="8">Small ribosomal subunit protein eS7</fullName>
    </recommendedName>
    <alternativeName>
        <fullName evidence="9">40S ribosomal protein S7</fullName>
    </alternativeName>
</protein>
<dbReference type="AlphaFoldDB" id="A0A1I8JD30"/>
<proteinExistence type="inferred from homology"/>
<evidence type="ECO:0000256" key="2">
    <source>
        <dbReference type="ARBA" id="ARBA00007820"/>
    </source>
</evidence>